<gene>
    <name evidence="1" type="ORF">FGO68_gene8239</name>
</gene>
<proteinExistence type="predicted"/>
<dbReference type="AlphaFoldDB" id="A0A8J8SUK2"/>
<evidence type="ECO:0000313" key="1">
    <source>
        <dbReference type="EMBL" id="TNV70866.1"/>
    </source>
</evidence>
<organism evidence="1 2">
    <name type="scientific">Halteria grandinella</name>
    <dbReference type="NCBI Taxonomy" id="5974"/>
    <lineage>
        <taxon>Eukaryota</taxon>
        <taxon>Sar</taxon>
        <taxon>Alveolata</taxon>
        <taxon>Ciliophora</taxon>
        <taxon>Intramacronucleata</taxon>
        <taxon>Spirotrichea</taxon>
        <taxon>Stichotrichia</taxon>
        <taxon>Sporadotrichida</taxon>
        <taxon>Halteriidae</taxon>
        <taxon>Halteria</taxon>
    </lineage>
</organism>
<evidence type="ECO:0000313" key="2">
    <source>
        <dbReference type="Proteomes" id="UP000785679"/>
    </source>
</evidence>
<sequence>MPRTHSVAGTATETRAVIMAAHFATVFATSSMSIRARIGVLLLTKPPAKSAESLSCATTDLISACSEKSQLFTTALFHHSPSNIILFLIAIREQ</sequence>
<protein>
    <submittedName>
        <fullName evidence="1">Uncharacterized protein</fullName>
    </submittedName>
</protein>
<keyword evidence="2" id="KW-1185">Reference proteome</keyword>
<dbReference type="Proteomes" id="UP000785679">
    <property type="component" value="Unassembled WGS sequence"/>
</dbReference>
<name>A0A8J8SUK2_HALGN</name>
<reference evidence="1" key="1">
    <citation type="submission" date="2019-06" db="EMBL/GenBank/DDBJ databases">
        <authorList>
            <person name="Zheng W."/>
        </authorList>
    </citation>
    <scope>NUCLEOTIDE SEQUENCE</scope>
    <source>
        <strain evidence="1">QDHG01</strain>
    </source>
</reference>
<accession>A0A8J8SUK2</accession>
<comment type="caution">
    <text evidence="1">The sequence shown here is derived from an EMBL/GenBank/DDBJ whole genome shotgun (WGS) entry which is preliminary data.</text>
</comment>
<dbReference type="EMBL" id="RRYP01032063">
    <property type="protein sequence ID" value="TNV70866.1"/>
    <property type="molecule type" value="Genomic_DNA"/>
</dbReference>